<dbReference type="KEGG" id="minf:MESINF_1821"/>
<dbReference type="Proteomes" id="UP000250796">
    <property type="component" value="Chromosome MESINF"/>
</dbReference>
<dbReference type="RefSeq" id="WP_169699434.1">
    <property type="nucleotide sequence ID" value="NZ_LS974202.1"/>
</dbReference>
<dbReference type="EMBL" id="LS974202">
    <property type="protein sequence ID" value="SSC13265.1"/>
    <property type="molecule type" value="Genomic_DNA"/>
</dbReference>
<proteinExistence type="predicted"/>
<evidence type="ECO:0000313" key="2">
    <source>
        <dbReference type="Proteomes" id="UP000250796"/>
    </source>
</evidence>
<accession>A0A7Z7PNQ8</accession>
<dbReference type="InterPro" id="IPR029056">
    <property type="entry name" value="Ribokinase-like"/>
</dbReference>
<sequence length="255" mass="27734">MTDFIELSKNRILVIGGYLQDIEITGSGHDASVTSRPGGSAYNVAMCLSYLGIDVLFLSCFSHGKGVGYAFDSLPVQSDCQRGIFLYRGTEVLAVQRSSRPTVSGALRRLLEGEKFALAYATLEIGVESLSLLDGIDSRYRILDPSPGIELKNLSSLEKFDYILANDHTPVAACESKLIIKAGAKGAIHRGVVYSPPLPGTDKLGSGDLFGAVFSYKLLLGQNAEEALKWAVLESSRYCLFRGSLSDYLFQMKKR</sequence>
<gene>
    <name evidence="1" type="ORF">MESINF_1821</name>
</gene>
<evidence type="ECO:0000313" key="1">
    <source>
        <dbReference type="EMBL" id="SSC13265.1"/>
    </source>
</evidence>
<dbReference type="AlphaFoldDB" id="A0A7Z7PNQ8"/>
<dbReference type="Gene3D" id="3.40.1190.20">
    <property type="match status" value="2"/>
</dbReference>
<organism evidence="1 2">
    <name type="scientific">Mesotoga infera</name>
    <dbReference type="NCBI Taxonomy" id="1236046"/>
    <lineage>
        <taxon>Bacteria</taxon>
        <taxon>Thermotogati</taxon>
        <taxon>Thermotogota</taxon>
        <taxon>Thermotogae</taxon>
        <taxon>Kosmotogales</taxon>
        <taxon>Kosmotogaceae</taxon>
        <taxon>Mesotoga</taxon>
    </lineage>
</organism>
<reference evidence="1 2" key="1">
    <citation type="submission" date="2017-01" db="EMBL/GenBank/DDBJ databases">
        <authorList>
            <person name="Erauso G."/>
        </authorList>
    </citation>
    <scope>NUCLEOTIDE SEQUENCE [LARGE SCALE GENOMIC DNA]</scope>
    <source>
        <strain evidence="1">MESINF1</strain>
    </source>
</reference>
<dbReference type="SUPFAM" id="SSF53613">
    <property type="entry name" value="Ribokinase-like"/>
    <property type="match status" value="1"/>
</dbReference>
<keyword evidence="2" id="KW-1185">Reference proteome</keyword>
<protein>
    <submittedName>
        <fullName evidence="1">PfkB domain protein</fullName>
    </submittedName>
</protein>
<name>A0A7Z7PNQ8_9BACT</name>